<sequence length="345" mass="38496">MGEKLPIRIFCFSVYFLTVSDLMQYMYVYDLPRDQPLHLFDAYTGSVRCSYRAYNAVDAIESAYSVTFSPDGQRVVAGYNRYIKVFHTNIPGRDYDTFRLGKSRYSKDGQKGIVSDISFRSDGNVFAVGTYAGSIYLYDDRMPSAIAADIVIHGTCVVGHGKSGRARKRRFHEEEDGVVQDVCFASAKSKIFEKTVSGGITQLKWTDDHNYLFSAARRSDYVVSWDMRRLTGQEDVAIKGVKSYARRAGTNQHIDFDFHQNKIYVGSCDSTVKIYDITSGICDGVLDCKDSVNGVNCCSSYDVLYIATGTRRFDIDIDGVNGCDDSNPATSLESVAPGTLEAYKI</sequence>
<dbReference type="EMBL" id="HBGY01016170">
    <property type="protein sequence ID" value="CAD9581738.1"/>
    <property type="molecule type" value="Transcribed_RNA"/>
</dbReference>
<dbReference type="InterPro" id="IPR015943">
    <property type="entry name" value="WD40/YVTN_repeat-like_dom_sf"/>
</dbReference>
<reference evidence="1" key="1">
    <citation type="submission" date="2021-01" db="EMBL/GenBank/DDBJ databases">
        <authorList>
            <person name="Corre E."/>
            <person name="Pelletier E."/>
            <person name="Niang G."/>
            <person name="Scheremetjew M."/>
            <person name="Finn R."/>
            <person name="Kale V."/>
            <person name="Holt S."/>
            <person name="Cochrane G."/>
            <person name="Meng A."/>
            <person name="Brown T."/>
            <person name="Cohen L."/>
        </authorList>
    </citation>
    <scope>NUCLEOTIDE SEQUENCE</scope>
    <source>
        <strain evidence="1">B650</strain>
    </source>
</reference>
<protein>
    <recommendedName>
        <fullName evidence="2">DUF2415 domain-containing protein</fullName>
    </recommendedName>
</protein>
<accession>A0A7S2KQC1</accession>
<evidence type="ECO:0000313" key="1">
    <source>
        <dbReference type="EMBL" id="CAD9581738.1"/>
    </source>
</evidence>
<dbReference type="AlphaFoldDB" id="A0A7S2KQC1"/>
<dbReference type="Pfam" id="PF00400">
    <property type="entry name" value="WD40"/>
    <property type="match status" value="3"/>
</dbReference>
<dbReference type="PANTHER" id="PTHR13211">
    <property type="entry name" value="TELOMERASE CAJAL BODY PROTEIN 1"/>
    <property type="match status" value="1"/>
</dbReference>
<name>A0A7S2KQC1_9STRA</name>
<dbReference type="SUPFAM" id="SSF50978">
    <property type="entry name" value="WD40 repeat-like"/>
    <property type="match status" value="1"/>
</dbReference>
<dbReference type="PANTHER" id="PTHR13211:SF0">
    <property type="entry name" value="TELOMERASE CAJAL BODY PROTEIN 1"/>
    <property type="match status" value="1"/>
</dbReference>
<proteinExistence type="predicted"/>
<dbReference type="Gene3D" id="2.130.10.10">
    <property type="entry name" value="YVTN repeat-like/Quinoprotein amine dehydrogenase"/>
    <property type="match status" value="2"/>
</dbReference>
<dbReference type="InterPro" id="IPR001680">
    <property type="entry name" value="WD40_rpt"/>
</dbReference>
<dbReference type="InterPro" id="IPR036322">
    <property type="entry name" value="WD40_repeat_dom_sf"/>
</dbReference>
<evidence type="ECO:0008006" key="2">
    <source>
        <dbReference type="Google" id="ProtNLM"/>
    </source>
</evidence>
<dbReference type="SMART" id="SM00320">
    <property type="entry name" value="WD40"/>
    <property type="match status" value="4"/>
</dbReference>
<organism evidence="1">
    <name type="scientific">Leptocylindrus danicus</name>
    <dbReference type="NCBI Taxonomy" id="163516"/>
    <lineage>
        <taxon>Eukaryota</taxon>
        <taxon>Sar</taxon>
        <taxon>Stramenopiles</taxon>
        <taxon>Ochrophyta</taxon>
        <taxon>Bacillariophyta</taxon>
        <taxon>Coscinodiscophyceae</taxon>
        <taxon>Chaetocerotophycidae</taxon>
        <taxon>Leptocylindrales</taxon>
        <taxon>Leptocylindraceae</taxon>
        <taxon>Leptocylindrus</taxon>
    </lineage>
</organism>
<gene>
    <name evidence="1" type="ORF">LDAN0321_LOCUS10463</name>
</gene>
<dbReference type="InterPro" id="IPR051150">
    <property type="entry name" value="SWT21/TCAB1_mRNA_Telomere"/>
</dbReference>